<dbReference type="EMBL" id="PQIB02000006">
    <property type="protein sequence ID" value="RLN13217.1"/>
    <property type="molecule type" value="Genomic_DNA"/>
</dbReference>
<evidence type="ECO:0000313" key="4">
    <source>
        <dbReference type="Proteomes" id="UP000275267"/>
    </source>
</evidence>
<reference evidence="4" key="1">
    <citation type="journal article" date="2019" name="Nat. Commun.">
        <title>The genome of broomcorn millet.</title>
        <authorList>
            <person name="Zou C."/>
            <person name="Miki D."/>
            <person name="Li D."/>
            <person name="Tang Q."/>
            <person name="Xiao L."/>
            <person name="Rajput S."/>
            <person name="Deng P."/>
            <person name="Jia W."/>
            <person name="Huang R."/>
            <person name="Zhang M."/>
            <person name="Sun Y."/>
            <person name="Hu J."/>
            <person name="Fu X."/>
            <person name="Schnable P.S."/>
            <person name="Li F."/>
            <person name="Zhang H."/>
            <person name="Feng B."/>
            <person name="Zhu X."/>
            <person name="Liu R."/>
            <person name="Schnable J.C."/>
            <person name="Zhu J.-K."/>
            <person name="Zhang H."/>
        </authorList>
    </citation>
    <scope>NUCLEOTIDE SEQUENCE [LARGE SCALE GENOMIC DNA]</scope>
</reference>
<keyword evidence="4" id="KW-1185">Reference proteome</keyword>
<keyword evidence="1" id="KW-0175">Coiled coil</keyword>
<feature type="coiled-coil region" evidence="1">
    <location>
        <begin position="195"/>
        <end position="226"/>
    </location>
</feature>
<comment type="caution">
    <text evidence="3">The sequence shown here is derived from an EMBL/GenBank/DDBJ whole genome shotgun (WGS) entry which is preliminary data.</text>
</comment>
<feature type="region of interest" description="Disordered" evidence="2">
    <location>
        <begin position="1"/>
        <end position="100"/>
    </location>
</feature>
<dbReference type="OrthoDB" id="10614777at2759"/>
<feature type="compositionally biased region" description="Basic residues" evidence="2">
    <location>
        <begin position="61"/>
        <end position="72"/>
    </location>
</feature>
<evidence type="ECO:0008006" key="5">
    <source>
        <dbReference type="Google" id="ProtNLM"/>
    </source>
</evidence>
<feature type="compositionally biased region" description="Polar residues" evidence="2">
    <location>
        <begin position="77"/>
        <end position="89"/>
    </location>
</feature>
<name>A0A3L6S1P2_PANMI</name>
<dbReference type="AlphaFoldDB" id="A0A3L6S1P2"/>
<sequence>MASSSDVPADLEASPPRTSNSGNPVNYAPPSEIPHTSHKAPSLKDVGASRSKQKIVYTKKTSNRKADRKKSPATRLPSPTQVNSNTANDSPLAPMKATTSSPLDELAESTSAELQLSVILKHPVLQDNPKDGTPSAYLIPFRDNSTADGDNITNVIAPFRPSFFSKKKSTAPKANDIRSKVDLLENSHPLIINKIDRLRARRDKLLKELDSVNAALTAEESKLENLPIAIKEMKENMKTPVCEAVRLHKLIKPISRTTDEDQQKINEINQIRLGAIDSA</sequence>
<organism evidence="3 4">
    <name type="scientific">Panicum miliaceum</name>
    <name type="common">Proso millet</name>
    <name type="synonym">Broomcorn millet</name>
    <dbReference type="NCBI Taxonomy" id="4540"/>
    <lineage>
        <taxon>Eukaryota</taxon>
        <taxon>Viridiplantae</taxon>
        <taxon>Streptophyta</taxon>
        <taxon>Embryophyta</taxon>
        <taxon>Tracheophyta</taxon>
        <taxon>Spermatophyta</taxon>
        <taxon>Magnoliopsida</taxon>
        <taxon>Liliopsida</taxon>
        <taxon>Poales</taxon>
        <taxon>Poaceae</taxon>
        <taxon>PACMAD clade</taxon>
        <taxon>Panicoideae</taxon>
        <taxon>Panicodae</taxon>
        <taxon>Paniceae</taxon>
        <taxon>Panicinae</taxon>
        <taxon>Panicum</taxon>
        <taxon>Panicum sect. Panicum</taxon>
    </lineage>
</organism>
<accession>A0A3L6S1P2</accession>
<evidence type="ECO:0000256" key="2">
    <source>
        <dbReference type="SAM" id="MobiDB-lite"/>
    </source>
</evidence>
<evidence type="ECO:0000313" key="3">
    <source>
        <dbReference type="EMBL" id="RLN13217.1"/>
    </source>
</evidence>
<gene>
    <name evidence="3" type="ORF">C2845_PM09G12930</name>
</gene>
<dbReference type="Proteomes" id="UP000275267">
    <property type="component" value="Unassembled WGS sequence"/>
</dbReference>
<proteinExistence type="predicted"/>
<evidence type="ECO:0000256" key="1">
    <source>
        <dbReference type="SAM" id="Coils"/>
    </source>
</evidence>
<protein>
    <recommendedName>
        <fullName evidence="5">Aminotransferase-like protein</fullName>
    </recommendedName>
</protein>